<evidence type="ECO:0000256" key="4">
    <source>
        <dbReference type="ARBA" id="ARBA00023204"/>
    </source>
</evidence>
<name>A0A0A9X4M1_LYGHE</name>
<dbReference type="InterPro" id="IPR002043">
    <property type="entry name" value="UDG_fam1"/>
</dbReference>
<dbReference type="PANTHER" id="PTHR11264:SF0">
    <property type="entry name" value="URACIL-DNA GLYCOSYLASE"/>
    <property type="match status" value="1"/>
</dbReference>
<reference evidence="7" key="1">
    <citation type="journal article" date="2014" name="PLoS ONE">
        <title>Transcriptome-Based Identification of ABC Transporters in the Western Tarnished Plant Bug Lygus hesperus.</title>
        <authorList>
            <person name="Hull J.J."/>
            <person name="Chaney K."/>
            <person name="Geib S.M."/>
            <person name="Fabrick J.A."/>
            <person name="Brent C.S."/>
            <person name="Walsh D."/>
            <person name="Lavine L.C."/>
        </authorList>
    </citation>
    <scope>NUCLEOTIDE SEQUENCE</scope>
</reference>
<dbReference type="CDD" id="cd10027">
    <property type="entry name" value="UDG-F1-like"/>
    <property type="match status" value="1"/>
</dbReference>
<dbReference type="PANTHER" id="PTHR11264">
    <property type="entry name" value="URACIL-DNA GLYCOSYLASE"/>
    <property type="match status" value="1"/>
</dbReference>
<dbReference type="InterPro" id="IPR005122">
    <property type="entry name" value="Uracil-DNA_glycosylase-like"/>
</dbReference>
<protein>
    <submittedName>
        <fullName evidence="7">Uracil-DNA glycosylase</fullName>
    </submittedName>
</protein>
<evidence type="ECO:0000313" key="8">
    <source>
        <dbReference type="EMBL" id="JAQ15181.1"/>
    </source>
</evidence>
<accession>A0A0A9X4M1</accession>
<dbReference type="EMBL" id="GDHC01003448">
    <property type="protein sequence ID" value="JAQ15181.1"/>
    <property type="molecule type" value="Transcribed_RNA"/>
</dbReference>
<dbReference type="NCBIfam" id="NF003592">
    <property type="entry name" value="PRK05254.1-5"/>
    <property type="match status" value="1"/>
</dbReference>
<dbReference type="EMBL" id="GBHO01027960">
    <property type="protein sequence ID" value="JAG15644.1"/>
    <property type="molecule type" value="Transcribed_RNA"/>
</dbReference>
<keyword evidence="2" id="KW-0227">DNA damage</keyword>
<comment type="similarity">
    <text evidence="1">Belongs to the uracil-DNA glycosylase (UDG) superfamily. UNG family.</text>
</comment>
<evidence type="ECO:0000313" key="9">
    <source>
        <dbReference type="EMBL" id="JAQ18387.1"/>
    </source>
</evidence>
<dbReference type="AlphaFoldDB" id="A0A0A9X4M1"/>
<dbReference type="EMBL" id="GBHO01027957">
    <property type="protein sequence ID" value="JAG15647.1"/>
    <property type="molecule type" value="Transcribed_RNA"/>
</dbReference>
<dbReference type="EMBL" id="GDHC01000242">
    <property type="protein sequence ID" value="JAQ18387.1"/>
    <property type="molecule type" value="Transcribed_RNA"/>
</dbReference>
<evidence type="ECO:0000256" key="2">
    <source>
        <dbReference type="ARBA" id="ARBA00022763"/>
    </source>
</evidence>
<gene>
    <name evidence="7" type="primary">ung_10</name>
    <name evidence="9" type="synonym">ung_0</name>
    <name evidence="8" type="synonym">ung_1</name>
    <name evidence="6" type="synonym">ung_5</name>
    <name evidence="6" type="ORF">CM83_18388</name>
    <name evidence="7" type="ORF">CM83_18392</name>
    <name evidence="9" type="ORF">g.24902</name>
    <name evidence="8" type="ORF">g.24909</name>
</gene>
<keyword evidence="4" id="KW-0234">DNA repair</keyword>
<evidence type="ECO:0000313" key="6">
    <source>
        <dbReference type="EMBL" id="JAG15644.1"/>
    </source>
</evidence>
<proteinExistence type="inferred from homology"/>
<dbReference type="GO" id="GO:0004844">
    <property type="term" value="F:uracil DNA N-glycosylase activity"/>
    <property type="evidence" value="ECO:0007669"/>
    <property type="project" value="InterPro"/>
</dbReference>
<organism evidence="7">
    <name type="scientific">Lygus hesperus</name>
    <name type="common">Western plant bug</name>
    <dbReference type="NCBI Taxonomy" id="30085"/>
    <lineage>
        <taxon>Eukaryota</taxon>
        <taxon>Metazoa</taxon>
        <taxon>Ecdysozoa</taxon>
        <taxon>Arthropoda</taxon>
        <taxon>Hexapoda</taxon>
        <taxon>Insecta</taxon>
        <taxon>Pterygota</taxon>
        <taxon>Neoptera</taxon>
        <taxon>Paraneoptera</taxon>
        <taxon>Hemiptera</taxon>
        <taxon>Heteroptera</taxon>
        <taxon>Panheteroptera</taxon>
        <taxon>Cimicomorpha</taxon>
        <taxon>Miridae</taxon>
        <taxon>Mirini</taxon>
        <taxon>Lygus</taxon>
    </lineage>
</organism>
<reference evidence="8" key="3">
    <citation type="journal article" date="2016" name="Gigascience">
        <title>De novo construction of an expanded transcriptome assembly for the western tarnished plant bug, Lygus hesperus.</title>
        <authorList>
            <person name="Tassone E.E."/>
            <person name="Geib S.M."/>
            <person name="Hall B."/>
            <person name="Fabrick J.A."/>
            <person name="Brent C.S."/>
            <person name="Hull J.J."/>
        </authorList>
    </citation>
    <scope>NUCLEOTIDE SEQUENCE</scope>
</reference>
<dbReference type="InterPro" id="IPR036895">
    <property type="entry name" value="Uracil-DNA_glycosylase-like_sf"/>
</dbReference>
<evidence type="ECO:0000259" key="5">
    <source>
        <dbReference type="Pfam" id="PF03167"/>
    </source>
</evidence>
<evidence type="ECO:0000256" key="3">
    <source>
        <dbReference type="ARBA" id="ARBA00022801"/>
    </source>
</evidence>
<dbReference type="SUPFAM" id="SSF52141">
    <property type="entry name" value="Uracil-DNA glycosylase-like"/>
    <property type="match status" value="1"/>
</dbReference>
<reference evidence="7" key="2">
    <citation type="submission" date="2014-07" db="EMBL/GenBank/DDBJ databases">
        <authorList>
            <person name="Hull J."/>
        </authorList>
    </citation>
    <scope>NUCLEOTIDE SEQUENCE</scope>
</reference>
<sequence>MSFSVQRGVPIPSSLRNIYKELRNDITDFVPPSHGCLLEWAHQGVLLLNTVLTVRKNQPNSHKNIGWAHFTDAVLRVLASRNQPIVWMLWGAYAQSKLQRLSIPDNHLVLRTVHPSGLSANRGFFHSSHFSKCNAF</sequence>
<evidence type="ECO:0000256" key="1">
    <source>
        <dbReference type="ARBA" id="ARBA00008184"/>
    </source>
</evidence>
<evidence type="ECO:0000313" key="7">
    <source>
        <dbReference type="EMBL" id="JAG15647.1"/>
    </source>
</evidence>
<dbReference type="Pfam" id="PF03167">
    <property type="entry name" value="UDG"/>
    <property type="match status" value="1"/>
</dbReference>
<dbReference type="Gene3D" id="3.40.470.10">
    <property type="entry name" value="Uracil-DNA glycosylase-like domain"/>
    <property type="match status" value="1"/>
</dbReference>
<keyword evidence="3" id="KW-0378">Hydrolase</keyword>
<dbReference type="GO" id="GO:0097510">
    <property type="term" value="P:base-excision repair, AP site formation via deaminated base removal"/>
    <property type="evidence" value="ECO:0007669"/>
    <property type="project" value="TreeGrafter"/>
</dbReference>
<feature type="domain" description="Uracil-DNA glycosylase-like" evidence="5">
    <location>
        <begin position="12"/>
        <end position="135"/>
    </location>
</feature>